<dbReference type="SUPFAM" id="SSF50129">
    <property type="entry name" value="GroES-like"/>
    <property type="match status" value="1"/>
</dbReference>
<dbReference type="SMART" id="SM00829">
    <property type="entry name" value="PKS_ER"/>
    <property type="match status" value="1"/>
</dbReference>
<evidence type="ECO:0000313" key="6">
    <source>
        <dbReference type="Proteomes" id="UP000289664"/>
    </source>
</evidence>
<evidence type="ECO:0007829" key="7">
    <source>
        <dbReference type="PDB" id="4OH1"/>
    </source>
</evidence>
<organism evidence="5 6">
    <name type="scientific">Clostridium scindens (strain ATCC 35704 / DSM 5676 / VPI 13733 / 19)</name>
    <dbReference type="NCBI Taxonomy" id="411468"/>
    <lineage>
        <taxon>Bacteria</taxon>
        <taxon>Bacillati</taxon>
        <taxon>Bacillota</taxon>
        <taxon>Clostridia</taxon>
        <taxon>Lachnospirales</taxon>
        <taxon>Lachnospiraceae</taxon>
    </lineage>
</organism>
<protein>
    <submittedName>
        <fullName evidence="5">Sorbitol dehydrogenase</fullName>
        <ecNumber evidence="5">1.1.1.14</ecNumber>
    </submittedName>
</protein>
<dbReference type="PDB" id="4OH1">
    <property type="method" value="X-ray"/>
    <property type="resolution" value="2.00 A"/>
    <property type="chains" value="A=1-350"/>
</dbReference>
<dbReference type="InterPro" id="IPR013154">
    <property type="entry name" value="ADH-like_N"/>
</dbReference>
<feature type="binding site" evidence="7">
    <location>
        <position position="45"/>
    </location>
    <ligand>
        <name>Zn(2+)</name>
        <dbReference type="ChEBI" id="CHEBI:29105"/>
        <label>1</label>
    </ligand>
</feature>
<keyword evidence="3 5" id="KW-0560">Oxidoreductase</keyword>
<feature type="binding site" evidence="7">
    <location>
        <position position="119"/>
    </location>
    <ligand>
        <name>Zn(2+)</name>
        <dbReference type="ChEBI" id="CHEBI:29105"/>
        <label>2</label>
    </ligand>
</feature>
<dbReference type="InterPro" id="IPR020843">
    <property type="entry name" value="ER"/>
</dbReference>
<comment type="cofactor">
    <cofactor evidence="4">
        <name>Zn(2+)</name>
        <dbReference type="ChEBI" id="CHEBI:29105"/>
    </cofactor>
</comment>
<dbReference type="PROSITE" id="PS00059">
    <property type="entry name" value="ADH_ZINC"/>
    <property type="match status" value="1"/>
</dbReference>
<keyword evidence="2 4" id="KW-0862">Zinc</keyword>
<dbReference type="EvolutionaryTrace" id="B0NC68"/>
<reference evidence="5 6" key="2">
    <citation type="journal article" date="2019" name="Appl. Environ. Microbiol.">
        <title>Clostridium scindens ATCC 35704: integration of nutritional requirements, the complete genome sequence, and global transcriptional responses to bile acids.</title>
        <authorList>
            <person name="Devendran S."/>
            <person name="Shrestha R."/>
            <person name="Alves J.M.P."/>
            <person name="Wolf P.G."/>
            <person name="Ly L."/>
            <person name="Hernandez A.G."/>
            <person name="Mendez-Garcia C."/>
            <person name="Inboden A."/>
            <person name="Wiley J."/>
            <person name="Paul O."/>
            <person name="Allen A."/>
            <person name="Springer E."/>
            <person name="Wright C.L."/>
            <person name="Fields C.J."/>
            <person name="Daniel S.L."/>
            <person name="Ridlon J.M."/>
        </authorList>
    </citation>
    <scope>NUCLEOTIDE SEQUENCE [LARGE SCALE GENOMIC DNA]</scope>
    <source>
        <strain evidence="5 6">ATCC 35704</strain>
    </source>
</reference>
<dbReference type="PROSITE" id="PS00065">
    <property type="entry name" value="D_2_HYDROXYACID_DH_1"/>
    <property type="match status" value="1"/>
</dbReference>
<dbReference type="Pfam" id="PF00107">
    <property type="entry name" value="ADH_zinc_N"/>
    <property type="match status" value="1"/>
</dbReference>
<feature type="binding site" evidence="7">
    <location>
        <position position="74"/>
    </location>
    <ligand>
        <name>Zn(2+)</name>
        <dbReference type="ChEBI" id="CHEBI:29105"/>
        <label>1</label>
    </ligand>
</feature>
<dbReference type="OrthoDB" id="9769198at2"/>
<reference evidence="7" key="1">
    <citation type="submission" date="2014-01" db="PDB data bank">
        <title>Crystal structure of a putative zinc-binding dehydrogenase (gutB) from Clostridium scindens ATCC 35704 at 2.00 A resolution.</title>
        <authorList>
            <consortium name="Joint Center for Structural Genomics (JCSG)"/>
        </authorList>
    </citation>
    <scope>X-RAY CRYSTALLOGRAPHY (2.00 ANGSTROMS) IN COMPLEX WITH ZN(2+)</scope>
</reference>
<dbReference type="Proteomes" id="UP000289664">
    <property type="component" value="Chromosome"/>
</dbReference>
<feature type="binding site" evidence="7">
    <location>
        <position position="111"/>
    </location>
    <ligand>
        <name>Zn(2+)</name>
        <dbReference type="ChEBI" id="CHEBI:29105"/>
        <label>2</label>
    </ligand>
</feature>
<evidence type="ECO:0000256" key="1">
    <source>
        <dbReference type="ARBA" id="ARBA00022723"/>
    </source>
</evidence>
<feature type="binding site" evidence="7">
    <location>
        <position position="73"/>
    </location>
    <ligand>
        <name>Zn(2+)</name>
        <dbReference type="ChEBI" id="CHEBI:29105"/>
        <label>1</label>
    </ligand>
</feature>
<proteinExistence type="evidence at protein level"/>
<keyword evidence="1 4" id="KW-0479">Metal-binding</keyword>
<dbReference type="InterPro" id="IPR029752">
    <property type="entry name" value="D-isomer_DH_CS1"/>
</dbReference>
<dbReference type="Gene3D" id="3.40.50.720">
    <property type="entry name" value="NAD(P)-binding Rossmann-like Domain"/>
    <property type="match status" value="1"/>
</dbReference>
<comment type="similarity">
    <text evidence="4">Belongs to the zinc-containing alcohol dehydrogenase family.</text>
</comment>
<evidence type="ECO:0000256" key="4">
    <source>
        <dbReference type="RuleBase" id="RU361277"/>
    </source>
</evidence>
<dbReference type="GO" id="GO:0003939">
    <property type="term" value="F:L-iditol 2-dehydrogenase (NAD+) activity"/>
    <property type="evidence" value="ECO:0007669"/>
    <property type="project" value="UniProtKB-EC"/>
</dbReference>
<feature type="binding site" evidence="7">
    <location>
        <position position="105"/>
    </location>
    <ligand>
        <name>Zn(2+)</name>
        <dbReference type="ChEBI" id="CHEBI:29105"/>
        <label>2</label>
    </ligand>
</feature>
<dbReference type="PANTHER" id="PTHR43401">
    <property type="entry name" value="L-THREONINE 3-DEHYDROGENASE"/>
    <property type="match status" value="1"/>
</dbReference>
<dbReference type="EC" id="1.1.1.14" evidence="5"/>
<dbReference type="KEGG" id="csci:HDCHBGLK_00843"/>
<accession>B0NC68</accession>
<dbReference type="SMR" id="B0NC68"/>
<sequence>MRQLFVTSIRDFEKNTMGTVDMMEAPMPEPKDEEIRIKVVYASICGSDTHILTGNLGEMESTTRSMLPMSFGHELSGVIDKVGSTAEKMGFKVGQKVVANYAKYCGCCENCREGKVNLCSNMGYRMNGFSEYAVYHMSQIFPIPDDADLKDYALVEPLTVALSSAEQAKISYGKSVAIMGAGGLGMMLVQLARLAGASTITVFDIVPEKLELALENGADYALNSAEEGVAERAIELAGGRYDCVLEGTGATAAAKLGLQLLARDGDAVYFAMYGKDPILPVNLQSDLYWDQKHIHGMIQGAWQFPKSIRMIPRMDFSKIIQKEHTLTNYKQAFEDLYSKKYAKIVIKMDE</sequence>
<dbReference type="HOGENOM" id="CLU_026673_11_0_9"/>
<dbReference type="Pfam" id="PF08240">
    <property type="entry name" value="ADH_N"/>
    <property type="match status" value="1"/>
</dbReference>
<evidence type="ECO:0000256" key="3">
    <source>
        <dbReference type="ARBA" id="ARBA00023002"/>
    </source>
</evidence>
<dbReference type="SUPFAM" id="SSF51735">
    <property type="entry name" value="NAD(P)-binding Rossmann-fold domains"/>
    <property type="match status" value="1"/>
</dbReference>
<dbReference type="InterPro" id="IPR050129">
    <property type="entry name" value="Zn_alcohol_dh"/>
</dbReference>
<evidence type="ECO:0000256" key="2">
    <source>
        <dbReference type="ARBA" id="ARBA00022833"/>
    </source>
</evidence>
<dbReference type="RefSeq" id="WP_004606450.1">
    <property type="nucleotide sequence ID" value="NZ_CP036170.1"/>
</dbReference>
<dbReference type="InterPro" id="IPR036291">
    <property type="entry name" value="NAD(P)-bd_dom_sf"/>
</dbReference>
<keyword evidence="6" id="KW-1185">Reference proteome</keyword>
<dbReference type="eggNOG" id="COG1063">
    <property type="taxonomic scope" value="Bacteria"/>
</dbReference>
<gene>
    <name evidence="5" type="primary">gutB_2</name>
    <name evidence="5" type="ORF">HDCHBGLK_00843</name>
</gene>
<dbReference type="STRING" id="411468.CLOSCI_00901"/>
<dbReference type="AlphaFoldDB" id="B0NC68"/>
<dbReference type="PANTHER" id="PTHR43401:SF2">
    <property type="entry name" value="L-THREONINE 3-DEHYDROGENASE"/>
    <property type="match status" value="1"/>
</dbReference>
<dbReference type="Gene3D" id="3.90.180.10">
    <property type="entry name" value="Medium-chain alcohol dehydrogenases, catalytic domain"/>
    <property type="match status" value="1"/>
</dbReference>
<name>B0NC68_CLOS5</name>
<dbReference type="InterPro" id="IPR002328">
    <property type="entry name" value="ADH_Zn_CS"/>
</dbReference>
<dbReference type="PDBsum" id="4OH1"/>
<dbReference type="InterPro" id="IPR011032">
    <property type="entry name" value="GroES-like_sf"/>
</dbReference>
<dbReference type="GO" id="GO:0008270">
    <property type="term" value="F:zinc ion binding"/>
    <property type="evidence" value="ECO:0007669"/>
    <property type="project" value="InterPro"/>
</dbReference>
<dbReference type="InterPro" id="IPR013149">
    <property type="entry name" value="ADH-like_C"/>
</dbReference>
<dbReference type="EMBL" id="CP036170">
    <property type="protein sequence ID" value="QBF73469.1"/>
    <property type="molecule type" value="Genomic_DNA"/>
</dbReference>
<feature type="binding site" evidence="7">
    <location>
        <position position="156"/>
    </location>
    <ligand>
        <name>Zn(2+)</name>
        <dbReference type="ChEBI" id="CHEBI:29105"/>
        <label>1</label>
    </ligand>
</feature>
<evidence type="ECO:0000313" key="5">
    <source>
        <dbReference type="EMBL" id="QBF73469.1"/>
    </source>
</evidence>
<keyword evidence="7" id="KW-0002">3D-structure</keyword>
<feature type="binding site" evidence="7">
    <location>
        <position position="108"/>
    </location>
    <ligand>
        <name>Zn(2+)</name>
        <dbReference type="ChEBI" id="CHEBI:29105"/>
        <label>2</label>
    </ligand>
</feature>
<dbReference type="GeneID" id="62695067"/>
<dbReference type="BioCyc" id="MetaCyc:MONOMER-18539"/>